<dbReference type="EMBL" id="QGMH01000179">
    <property type="protein sequence ID" value="TVY23459.1"/>
    <property type="molecule type" value="Genomic_DNA"/>
</dbReference>
<feature type="chain" id="PRO_5034075325" description="Probable aspartic-type endopeptidase OPSB" evidence="11">
    <location>
        <begin position="19"/>
        <end position="524"/>
    </location>
</feature>
<comment type="similarity">
    <text evidence="1 9">Belongs to the peptidase A1 family.</text>
</comment>
<keyword evidence="10" id="KW-1133">Transmembrane helix</keyword>
<dbReference type="InterPro" id="IPR033876">
    <property type="entry name" value="SAP-like"/>
</dbReference>
<feature type="domain" description="Peptidase A1" evidence="12">
    <location>
        <begin position="67"/>
        <end position="408"/>
    </location>
</feature>
<dbReference type="Gene3D" id="2.40.70.10">
    <property type="entry name" value="Acid Proteases"/>
    <property type="match status" value="2"/>
</dbReference>
<keyword evidence="4 9" id="KW-0064">Aspartyl protease</keyword>
<evidence type="ECO:0000259" key="12">
    <source>
        <dbReference type="PROSITE" id="PS51767"/>
    </source>
</evidence>
<keyword evidence="10" id="KW-0472">Membrane</keyword>
<protein>
    <recommendedName>
        <fullName evidence="7">Probable aspartic-type endopeptidase OPSB</fullName>
    </recommendedName>
    <alternativeName>
        <fullName evidence="6">Probable aspartic-type endopeptidase opsB</fullName>
    </alternativeName>
</protein>
<dbReference type="PROSITE" id="PS00141">
    <property type="entry name" value="ASP_PROTEASE"/>
    <property type="match status" value="1"/>
</dbReference>
<comment type="caution">
    <text evidence="13">The sequence shown here is derived from an EMBL/GenBank/DDBJ whole genome shotgun (WGS) entry which is preliminary data.</text>
</comment>
<name>A0A8H8QVF0_9HELO</name>
<evidence type="ECO:0000256" key="8">
    <source>
        <dbReference type="PIRSR" id="PIRSR601461-1"/>
    </source>
</evidence>
<dbReference type="OrthoDB" id="771136at2759"/>
<proteinExistence type="inferred from homology"/>
<evidence type="ECO:0000256" key="10">
    <source>
        <dbReference type="SAM" id="Phobius"/>
    </source>
</evidence>
<feature type="active site" evidence="8">
    <location>
        <position position="288"/>
    </location>
</feature>
<accession>A0A8H8QVF0</accession>
<dbReference type="InterPro" id="IPR001969">
    <property type="entry name" value="Aspartic_peptidase_AS"/>
</dbReference>
<evidence type="ECO:0000256" key="3">
    <source>
        <dbReference type="ARBA" id="ARBA00022729"/>
    </source>
</evidence>
<keyword evidence="2 9" id="KW-0645">Protease</keyword>
<keyword evidence="3 11" id="KW-0732">Signal</keyword>
<reference evidence="13 14" key="1">
    <citation type="submission" date="2018-05" db="EMBL/GenBank/DDBJ databases">
        <title>Genome sequencing and assembly of the regulated plant pathogen Lachnellula willkommii and related sister species for the development of diagnostic species identification markers.</title>
        <authorList>
            <person name="Giroux E."/>
            <person name="Bilodeau G."/>
        </authorList>
    </citation>
    <scope>NUCLEOTIDE SEQUENCE [LARGE SCALE GENOMIC DNA]</scope>
    <source>
        <strain evidence="13 14">CBS 185.66</strain>
    </source>
</reference>
<dbReference type="InterPro" id="IPR021109">
    <property type="entry name" value="Peptidase_aspartic_dom_sf"/>
</dbReference>
<feature type="signal peptide" evidence="11">
    <location>
        <begin position="1"/>
        <end position="18"/>
    </location>
</feature>
<gene>
    <name evidence="13" type="primary">opsB</name>
    <name evidence="13" type="ORF">LHYA1_G008381</name>
</gene>
<dbReference type="CDD" id="cd05474">
    <property type="entry name" value="SAP_like"/>
    <property type="match status" value="1"/>
</dbReference>
<feature type="active site" evidence="8">
    <location>
        <position position="85"/>
    </location>
</feature>
<dbReference type="GO" id="GO:0006508">
    <property type="term" value="P:proteolysis"/>
    <property type="evidence" value="ECO:0007669"/>
    <property type="project" value="UniProtKB-KW"/>
</dbReference>
<evidence type="ECO:0000313" key="14">
    <source>
        <dbReference type="Proteomes" id="UP000431533"/>
    </source>
</evidence>
<evidence type="ECO:0000256" key="2">
    <source>
        <dbReference type="ARBA" id="ARBA00022670"/>
    </source>
</evidence>
<dbReference type="AlphaFoldDB" id="A0A8H8QVF0"/>
<evidence type="ECO:0000256" key="4">
    <source>
        <dbReference type="ARBA" id="ARBA00022750"/>
    </source>
</evidence>
<evidence type="ECO:0000256" key="1">
    <source>
        <dbReference type="ARBA" id="ARBA00007447"/>
    </source>
</evidence>
<evidence type="ECO:0000256" key="6">
    <source>
        <dbReference type="ARBA" id="ARBA00067536"/>
    </source>
</evidence>
<evidence type="ECO:0000256" key="7">
    <source>
        <dbReference type="ARBA" id="ARBA00068059"/>
    </source>
</evidence>
<evidence type="ECO:0000256" key="9">
    <source>
        <dbReference type="RuleBase" id="RU000454"/>
    </source>
</evidence>
<dbReference type="PANTHER" id="PTHR47966">
    <property type="entry name" value="BETA-SITE APP-CLEAVING ENZYME, ISOFORM A-RELATED"/>
    <property type="match status" value="1"/>
</dbReference>
<dbReference type="PROSITE" id="PS51767">
    <property type="entry name" value="PEPTIDASE_A1"/>
    <property type="match status" value="1"/>
</dbReference>
<dbReference type="InterPro" id="IPR033121">
    <property type="entry name" value="PEPTIDASE_A1"/>
</dbReference>
<evidence type="ECO:0000256" key="5">
    <source>
        <dbReference type="ARBA" id="ARBA00022801"/>
    </source>
</evidence>
<evidence type="ECO:0000256" key="11">
    <source>
        <dbReference type="SAM" id="SignalP"/>
    </source>
</evidence>
<keyword evidence="5 9" id="KW-0378">Hydrolase</keyword>
<dbReference type="InterPro" id="IPR001461">
    <property type="entry name" value="Aspartic_peptidase_A1"/>
</dbReference>
<keyword evidence="14" id="KW-1185">Reference proteome</keyword>
<dbReference type="SUPFAM" id="SSF50630">
    <property type="entry name" value="Acid proteases"/>
    <property type="match status" value="1"/>
</dbReference>
<dbReference type="FunFam" id="2.40.70.10:FF:000011">
    <property type="entry name" value="Aspartic protease"/>
    <property type="match status" value="1"/>
</dbReference>
<dbReference type="Proteomes" id="UP000431533">
    <property type="component" value="Unassembled WGS sequence"/>
</dbReference>
<dbReference type="PRINTS" id="PR00792">
    <property type="entry name" value="PEPSIN"/>
</dbReference>
<dbReference type="PANTHER" id="PTHR47966:SF65">
    <property type="entry name" value="ASPARTIC-TYPE ENDOPEPTIDASE"/>
    <property type="match status" value="1"/>
</dbReference>
<organism evidence="13 14">
    <name type="scientific">Lachnellula hyalina</name>
    <dbReference type="NCBI Taxonomy" id="1316788"/>
    <lineage>
        <taxon>Eukaryota</taxon>
        <taxon>Fungi</taxon>
        <taxon>Dikarya</taxon>
        <taxon>Ascomycota</taxon>
        <taxon>Pezizomycotina</taxon>
        <taxon>Leotiomycetes</taxon>
        <taxon>Helotiales</taxon>
        <taxon>Lachnaceae</taxon>
        <taxon>Lachnellula</taxon>
    </lineage>
</organism>
<dbReference type="GO" id="GO:0004190">
    <property type="term" value="F:aspartic-type endopeptidase activity"/>
    <property type="evidence" value="ECO:0007669"/>
    <property type="project" value="UniProtKB-KW"/>
</dbReference>
<dbReference type="GeneID" id="41988579"/>
<sequence>MATLFNTLLLGLTLGASASTIQMNIARDPAVHAAQLEANYVRSRLVRRAGSSTVTESLINNVTGGLYAASITVGTPPQKLTLQIDTGSSDVWVPVAGSDICDAPAAEDGGCPGGTFDNTTSSTYKVVGAGEFNISYVDGSGAAGDYFTDMFGIGGATVKGLEMGLSVDGQIGQGIMGIGYNTSEANVETGNTTIYANLPNEMVDEGLINSLAYSLWLNDLSASTGSILFGGIDTDKFTGDLISVDVYPSRRSKSVVSFTVAFTSLSATSSSGTDQLTADGFATAAILDSGTTLTYLPNEVAEMVFAELGAQYYTQLDAVVLPCYTGDKNGTINFGFGGTGGPVIKVPIKELVLPLTLPSGKAATYTDKVAACQLGVQAAGDLPILFGDTFLRSAYVVYDLANNRIGLAQTDFNATSSNVVSFPSFGAPIPSATTAPNEAAVTQTATDIPKVGASATASGDSAAPTYNPTATGLSAASGFTSTPTGTSKSKSAGNSIEPFAWSRVFVGIITLSMMGVGGGVFAWL</sequence>
<dbReference type="Pfam" id="PF00026">
    <property type="entry name" value="Asp"/>
    <property type="match status" value="1"/>
</dbReference>
<feature type="transmembrane region" description="Helical" evidence="10">
    <location>
        <begin position="500"/>
        <end position="523"/>
    </location>
</feature>
<keyword evidence="10" id="KW-0812">Transmembrane</keyword>
<evidence type="ECO:0000313" key="13">
    <source>
        <dbReference type="EMBL" id="TVY23459.1"/>
    </source>
</evidence>
<dbReference type="RefSeq" id="XP_031002247.1">
    <property type="nucleotide sequence ID" value="XM_031153301.1"/>
</dbReference>